<evidence type="ECO:0000313" key="5">
    <source>
        <dbReference type="Proteomes" id="UP000052943"/>
    </source>
</evidence>
<proteinExistence type="predicted"/>
<accession>A0A0W8BX76</accession>
<feature type="compositionally biased region" description="Low complexity" evidence="1">
    <location>
        <begin position="42"/>
        <end position="69"/>
    </location>
</feature>
<dbReference type="EMBL" id="LNFO01005804">
    <property type="protein sequence ID" value="KUF76442.1"/>
    <property type="molecule type" value="Genomic_DNA"/>
</dbReference>
<reference evidence="3 5" key="1">
    <citation type="submission" date="2015-11" db="EMBL/GenBank/DDBJ databases">
        <title>Genomes and virulence difference between two physiological races of Phytophthora nicotianae.</title>
        <authorList>
            <person name="Liu H."/>
            <person name="Ma X."/>
            <person name="Yu H."/>
            <person name="Fang D."/>
            <person name="Li Y."/>
            <person name="Wang X."/>
            <person name="Wang W."/>
            <person name="Dong Y."/>
            <person name="Xiao B."/>
        </authorList>
    </citation>
    <scope>NUCLEOTIDE SEQUENCE [LARGE SCALE GENOMIC DNA]</scope>
    <source>
        <strain evidence="5">race 0</strain>
        <strain evidence="3">Race 0</strain>
    </source>
</reference>
<name>A0A0W8BX76_PHYNI</name>
<feature type="compositionally biased region" description="Polar residues" evidence="1">
    <location>
        <begin position="70"/>
        <end position="91"/>
    </location>
</feature>
<feature type="region of interest" description="Disordered" evidence="1">
    <location>
        <begin position="173"/>
        <end position="255"/>
    </location>
</feature>
<dbReference type="EMBL" id="LNFO01003793">
    <property type="protein sequence ID" value="KUF82244.1"/>
    <property type="molecule type" value="Genomic_DNA"/>
</dbReference>
<evidence type="ECO:0000256" key="2">
    <source>
        <dbReference type="SAM" id="SignalP"/>
    </source>
</evidence>
<comment type="caution">
    <text evidence="3">The sequence shown here is derived from an EMBL/GenBank/DDBJ whole genome shotgun (WGS) entry which is preliminary data.</text>
</comment>
<dbReference type="AlphaFoldDB" id="A0A0W8BX76"/>
<feature type="compositionally biased region" description="Low complexity" evidence="1">
    <location>
        <begin position="197"/>
        <end position="209"/>
    </location>
</feature>
<gene>
    <name evidence="4" type="ORF">AM587_10003645</name>
    <name evidence="3" type="ORF">AM587_10006013</name>
</gene>
<keyword evidence="2" id="KW-0732">Signal</keyword>
<evidence type="ECO:0000313" key="3">
    <source>
        <dbReference type="EMBL" id="KUF76442.1"/>
    </source>
</evidence>
<feature type="compositionally biased region" description="Low complexity" evidence="1">
    <location>
        <begin position="226"/>
        <end position="235"/>
    </location>
</feature>
<feature type="signal peptide" evidence="2">
    <location>
        <begin position="1"/>
        <end position="23"/>
    </location>
</feature>
<feature type="region of interest" description="Disordered" evidence="1">
    <location>
        <begin position="35"/>
        <end position="91"/>
    </location>
</feature>
<sequence length="255" mass="26479">MNLTKLVAHLAIVALAMNSFAEASVPATGHAVRQLGAGGGVSTPTTSTTQQSTTTQTGQTSTDTATQSGHTSTDAAGQSGHTPTGTTNQGQSWGGQVACTLFLQQRVDADLDQRVLVDALLSWWPPKMNSGKFFPLMVVALSIYHTAAASNAAPAAANAPIYYGRPNNGGYPYPATTPEAVKPGENKTEAPTPPSEPIYYGRPNNGGYPYPTPATHDPEGSYSSENATATPAPANVPIYNGRPNNGGYPYTNTQP</sequence>
<dbReference type="Proteomes" id="UP000052943">
    <property type="component" value="Unassembled WGS sequence"/>
</dbReference>
<dbReference type="STRING" id="4790.A0A0W8BX76"/>
<dbReference type="OrthoDB" id="129943at2759"/>
<organism evidence="3 5">
    <name type="scientific">Phytophthora nicotianae</name>
    <name type="common">Potato buckeye rot agent</name>
    <name type="synonym">Phytophthora parasitica</name>
    <dbReference type="NCBI Taxonomy" id="4792"/>
    <lineage>
        <taxon>Eukaryota</taxon>
        <taxon>Sar</taxon>
        <taxon>Stramenopiles</taxon>
        <taxon>Oomycota</taxon>
        <taxon>Peronosporomycetes</taxon>
        <taxon>Peronosporales</taxon>
        <taxon>Peronosporaceae</taxon>
        <taxon>Phytophthora</taxon>
    </lineage>
</organism>
<evidence type="ECO:0000313" key="4">
    <source>
        <dbReference type="EMBL" id="KUF82244.1"/>
    </source>
</evidence>
<evidence type="ECO:0000256" key="1">
    <source>
        <dbReference type="SAM" id="MobiDB-lite"/>
    </source>
</evidence>
<feature type="chain" id="PRO_5007439720" evidence="2">
    <location>
        <begin position="24"/>
        <end position="255"/>
    </location>
</feature>
<protein>
    <submittedName>
        <fullName evidence="3">Uncharacterized protein</fullName>
    </submittedName>
</protein>